<name>A0A2S5IYB6_9MICC</name>
<feature type="transmembrane region" description="Helical" evidence="4">
    <location>
        <begin position="661"/>
        <end position="682"/>
    </location>
</feature>
<dbReference type="GO" id="GO:0016757">
    <property type="term" value="F:glycosyltransferase activity"/>
    <property type="evidence" value="ECO:0007669"/>
    <property type="project" value="UniProtKB-KW"/>
</dbReference>
<dbReference type="InterPro" id="IPR011330">
    <property type="entry name" value="Glyco_hydro/deAcase_b/a-brl"/>
</dbReference>
<evidence type="ECO:0000256" key="1">
    <source>
        <dbReference type="ARBA" id="ARBA00006739"/>
    </source>
</evidence>
<dbReference type="Gene3D" id="3.90.550.10">
    <property type="entry name" value="Spore Coat Polysaccharide Biosynthesis Protein SpsA, Chain A"/>
    <property type="match status" value="1"/>
</dbReference>
<dbReference type="CDD" id="cd06423">
    <property type="entry name" value="CESA_like"/>
    <property type="match status" value="1"/>
</dbReference>
<feature type="transmembrane region" description="Helical" evidence="4">
    <location>
        <begin position="702"/>
        <end position="724"/>
    </location>
</feature>
<keyword evidence="3" id="KW-0808">Transferase</keyword>
<keyword evidence="7" id="KW-1185">Reference proteome</keyword>
<keyword evidence="2" id="KW-0328">Glycosyltransferase</keyword>
<organism evidence="6 7">
    <name type="scientific">Arthrobacter pityocampae</name>
    <dbReference type="NCBI Taxonomy" id="547334"/>
    <lineage>
        <taxon>Bacteria</taxon>
        <taxon>Bacillati</taxon>
        <taxon>Actinomycetota</taxon>
        <taxon>Actinomycetes</taxon>
        <taxon>Micrococcales</taxon>
        <taxon>Micrococcaceae</taxon>
        <taxon>Arthrobacter</taxon>
    </lineage>
</organism>
<keyword evidence="4" id="KW-1133">Transmembrane helix</keyword>
<dbReference type="PROSITE" id="PS51677">
    <property type="entry name" value="NODB"/>
    <property type="match status" value="1"/>
</dbReference>
<feature type="transmembrane region" description="Helical" evidence="4">
    <location>
        <begin position="377"/>
        <end position="399"/>
    </location>
</feature>
<dbReference type="AlphaFoldDB" id="A0A2S5IYB6"/>
<dbReference type="SUPFAM" id="SSF88713">
    <property type="entry name" value="Glycoside hydrolase/deacetylase"/>
    <property type="match status" value="1"/>
</dbReference>
<gene>
    <name evidence="6" type="ORF">C4K88_07465</name>
</gene>
<dbReference type="Pfam" id="PF01522">
    <property type="entry name" value="Polysacc_deac_1"/>
    <property type="match status" value="1"/>
</dbReference>
<feature type="transmembrane region" description="Helical" evidence="4">
    <location>
        <begin position="40"/>
        <end position="58"/>
    </location>
</feature>
<dbReference type="Proteomes" id="UP000239297">
    <property type="component" value="Unassembled WGS sequence"/>
</dbReference>
<dbReference type="GO" id="GO:0005975">
    <property type="term" value="P:carbohydrate metabolic process"/>
    <property type="evidence" value="ECO:0007669"/>
    <property type="project" value="InterPro"/>
</dbReference>
<evidence type="ECO:0000313" key="7">
    <source>
        <dbReference type="Proteomes" id="UP000239297"/>
    </source>
</evidence>
<reference evidence="6 7" key="1">
    <citation type="journal article" date="2014" name="Int. J. Syst. Evol. Microbiol.">
        <title>Arthrobacter pityocampae sp. nov., isolated from Thaumetopoea pityocampa (Lep., Thaumetopoeidae).</title>
        <authorList>
            <person name="Ince I.A."/>
            <person name="Demirbag Z."/>
            <person name="Kati H."/>
        </authorList>
    </citation>
    <scope>NUCLEOTIDE SEQUENCE [LARGE SCALE GENOMIC DNA]</scope>
    <source>
        <strain evidence="6 7">Tp2</strain>
    </source>
</reference>
<feature type="domain" description="NodB homology" evidence="5">
    <location>
        <begin position="152"/>
        <end position="332"/>
    </location>
</feature>
<dbReference type="GO" id="GO:0016810">
    <property type="term" value="F:hydrolase activity, acting on carbon-nitrogen (but not peptide) bonds"/>
    <property type="evidence" value="ECO:0007669"/>
    <property type="project" value="InterPro"/>
</dbReference>
<dbReference type="PANTHER" id="PTHR43630">
    <property type="entry name" value="POLY-BETA-1,6-N-ACETYL-D-GLUCOSAMINE SYNTHASE"/>
    <property type="match status" value="1"/>
</dbReference>
<sequence length="787" mass="86856">MYRLRRKGSTLWGETPSVVPAGATSVPVFFDPTGRRWAKLVAGFLLIMVAIAGVLAWLTPHAMSPTWHASTNQEPDYPERLLATGDPESIPLLGTDEGFALVRIALVERENGKVYLADPFSDARFRDATPEEVELIGDHPYVMERFGTPGEKQLMLTFDDGPTAEYTTEILDVLSREKVPATFFSVGENVVRNPELFRRIIREGHVAANHTMTHADFYQHDELRNREELIATDRIMRSTAGYATRLFRIPEGDPDNKPLTLLQAQQLGYLQVDMNVDTLDWSYEPGEEIPTPQLDGSGAIVLMHDGGGDRTATVDMLEDLIAQAKDKGYTFSTVAPLIPADMQEMLPLKTVQAGLADHATLTASTMFIVTPVTLMTWLFWFGIAALTIMSVLYVLLAIIGHRRQQKTQWAPLDADTCPLVSIVLPVFNEQPVILRTLEALKASDYPSLEVIAVDDGSTDDTLAIMRGFARDWPQLRVLTQPNGGKSAASNLGILSARGEIIVTLDGDTLLEPQTVRMLARHFTDTPEGRKVGAVAGHVKVGNRKNLLTAWQSLEYISGICVTRMAEGLVGAISIVPGACAAWRAEAIREAGGYSHDTLAEDADLTLTIQRLGYRLVQENRAVAWTEAPMTVKGLAKQRLRWTYGNIQALYKHRSMILRPKFGVLGMVALPYSLLATVIPLLFLPMTVVAAGLSISAGNWESIAAFAAFVAGTHFVISFVALVMVKESFWHLAIVPIYRVIYEPLRAYLLYASLLQALRGRAVGWYKPERTNSVAPQPREVDQLLTPK</sequence>
<evidence type="ECO:0000256" key="3">
    <source>
        <dbReference type="ARBA" id="ARBA00022679"/>
    </source>
</evidence>
<protein>
    <submittedName>
        <fullName evidence="6">Polysaccharide deacetylase</fullName>
    </submittedName>
</protein>
<evidence type="ECO:0000259" key="5">
    <source>
        <dbReference type="PROSITE" id="PS51677"/>
    </source>
</evidence>
<proteinExistence type="inferred from homology"/>
<evidence type="ECO:0000256" key="4">
    <source>
        <dbReference type="SAM" id="Phobius"/>
    </source>
</evidence>
<dbReference type="SUPFAM" id="SSF53448">
    <property type="entry name" value="Nucleotide-diphospho-sugar transferases"/>
    <property type="match status" value="1"/>
</dbReference>
<accession>A0A2S5IYB6</accession>
<comment type="caution">
    <text evidence="6">The sequence shown here is derived from an EMBL/GenBank/DDBJ whole genome shotgun (WGS) entry which is preliminary data.</text>
</comment>
<keyword evidence="4" id="KW-0472">Membrane</keyword>
<dbReference type="PANTHER" id="PTHR43630:SF1">
    <property type="entry name" value="POLY-BETA-1,6-N-ACETYL-D-GLUCOSAMINE SYNTHASE"/>
    <property type="match status" value="1"/>
</dbReference>
<comment type="similarity">
    <text evidence="1">Belongs to the glycosyltransferase 2 family.</text>
</comment>
<evidence type="ECO:0000313" key="6">
    <source>
        <dbReference type="EMBL" id="PPB49521.1"/>
    </source>
</evidence>
<dbReference type="Gene3D" id="3.20.20.370">
    <property type="entry name" value="Glycoside hydrolase/deacetylase"/>
    <property type="match status" value="1"/>
</dbReference>
<dbReference type="EMBL" id="PRKW01000003">
    <property type="protein sequence ID" value="PPB49521.1"/>
    <property type="molecule type" value="Genomic_DNA"/>
</dbReference>
<evidence type="ECO:0000256" key="2">
    <source>
        <dbReference type="ARBA" id="ARBA00022676"/>
    </source>
</evidence>
<dbReference type="OrthoDB" id="9797391at2"/>
<dbReference type="Pfam" id="PF13641">
    <property type="entry name" value="Glyco_tranf_2_3"/>
    <property type="match status" value="1"/>
</dbReference>
<keyword evidence="4" id="KW-0812">Transmembrane</keyword>
<dbReference type="InterPro" id="IPR029044">
    <property type="entry name" value="Nucleotide-diphossugar_trans"/>
</dbReference>
<dbReference type="InterPro" id="IPR002509">
    <property type="entry name" value="NODB_dom"/>
</dbReference>